<protein>
    <recommendedName>
        <fullName evidence="1">IstB-like ATP-binding domain-containing protein</fullName>
    </recommendedName>
</protein>
<dbReference type="Proteomes" id="UP000437736">
    <property type="component" value="Unassembled WGS sequence"/>
</dbReference>
<dbReference type="InterPro" id="IPR002611">
    <property type="entry name" value="IstB_ATP-bd"/>
</dbReference>
<sequence length="108" mass="12207">MAELEGLCRRLRLRYIRQQATEVLLTAKAQRWDPAELLRVLLLAEIEGRDASSTENRRKAARFPAGKTFESWEPSRSSITAATQQALRSLEWVDRHENVVVAGPSDCG</sequence>
<organism evidence="2 3">
    <name type="scientific">Acidiferrimicrobium australe</name>
    <dbReference type="NCBI Taxonomy" id="2664430"/>
    <lineage>
        <taxon>Bacteria</taxon>
        <taxon>Bacillati</taxon>
        <taxon>Actinomycetota</taxon>
        <taxon>Acidimicrobiia</taxon>
        <taxon>Acidimicrobiales</taxon>
        <taxon>Acidimicrobiaceae</taxon>
        <taxon>Acidiferrimicrobium</taxon>
    </lineage>
</organism>
<keyword evidence="3" id="KW-1185">Reference proteome</keyword>
<gene>
    <name evidence="2" type="ORF">GHK86_04220</name>
</gene>
<reference evidence="2 3" key="1">
    <citation type="submission" date="2019-11" db="EMBL/GenBank/DDBJ databases">
        <title>Acidiferrimicrobium australis gen. nov., sp. nov., an acidophilic and obligately heterotrophic, member of the Actinobacteria that catalyses dissimilatory oxido- reduction of iron isolated from metal-rich acidic water in Chile.</title>
        <authorList>
            <person name="Gonzalez D."/>
            <person name="Huber K."/>
            <person name="Hedrich S."/>
            <person name="Rojas-Villalobos C."/>
            <person name="Quatrini R."/>
            <person name="Dinamarca M.A."/>
            <person name="Schwarz A."/>
            <person name="Canales C."/>
            <person name="Nancucheo I."/>
        </authorList>
    </citation>
    <scope>NUCLEOTIDE SEQUENCE [LARGE SCALE GENOMIC DNA]</scope>
    <source>
        <strain evidence="2 3">USS-CCA1</strain>
    </source>
</reference>
<proteinExistence type="predicted"/>
<evidence type="ECO:0000259" key="1">
    <source>
        <dbReference type="Pfam" id="PF01695"/>
    </source>
</evidence>
<evidence type="ECO:0000313" key="3">
    <source>
        <dbReference type="Proteomes" id="UP000437736"/>
    </source>
</evidence>
<comment type="caution">
    <text evidence="2">The sequence shown here is derived from an EMBL/GenBank/DDBJ whole genome shotgun (WGS) entry which is preliminary data.</text>
</comment>
<evidence type="ECO:0000313" key="2">
    <source>
        <dbReference type="EMBL" id="MST31932.1"/>
    </source>
</evidence>
<dbReference type="Pfam" id="PF01695">
    <property type="entry name" value="IstB_IS21"/>
    <property type="match status" value="1"/>
</dbReference>
<feature type="domain" description="IstB-like ATP-binding" evidence="1">
    <location>
        <begin position="9"/>
        <end position="108"/>
    </location>
</feature>
<name>A0ABW9QRI9_9ACTN</name>
<accession>A0ABW9QRI9</accession>
<dbReference type="EMBL" id="WJHE01000176">
    <property type="protein sequence ID" value="MST31932.1"/>
    <property type="molecule type" value="Genomic_DNA"/>
</dbReference>